<dbReference type="KEGG" id="egl:EGR_06315"/>
<proteinExistence type="predicted"/>
<evidence type="ECO:0000313" key="2">
    <source>
        <dbReference type="Proteomes" id="UP000019149"/>
    </source>
</evidence>
<dbReference type="Proteomes" id="UP000019149">
    <property type="component" value="Unassembled WGS sequence"/>
</dbReference>
<name>W6UD75_ECHGR</name>
<protein>
    <submittedName>
        <fullName evidence="1">Uncharacterized protein</fullName>
    </submittedName>
</protein>
<sequence length="81" mass="9163">MIVQYSLICIGSKECKNIQNCKVKQSHKKAAAAPCFTTCYPLSFGRVLALALLIKLSLVMQKTEYLPPLHHFQISIRHFSL</sequence>
<organism evidence="1 2">
    <name type="scientific">Echinococcus granulosus</name>
    <name type="common">Hydatid tapeworm</name>
    <dbReference type="NCBI Taxonomy" id="6210"/>
    <lineage>
        <taxon>Eukaryota</taxon>
        <taxon>Metazoa</taxon>
        <taxon>Spiralia</taxon>
        <taxon>Lophotrochozoa</taxon>
        <taxon>Platyhelminthes</taxon>
        <taxon>Cestoda</taxon>
        <taxon>Eucestoda</taxon>
        <taxon>Cyclophyllidea</taxon>
        <taxon>Taeniidae</taxon>
        <taxon>Echinococcus</taxon>
        <taxon>Echinococcus granulosus group</taxon>
    </lineage>
</organism>
<dbReference type="EMBL" id="APAU02000055">
    <property type="protein sequence ID" value="EUB58766.1"/>
    <property type="molecule type" value="Genomic_DNA"/>
</dbReference>
<reference evidence="1 2" key="1">
    <citation type="journal article" date="2013" name="Nat. Genet.">
        <title>The genome of the hydatid tapeworm Echinococcus granulosus.</title>
        <authorList>
            <person name="Zheng H."/>
            <person name="Zhang W."/>
            <person name="Zhang L."/>
            <person name="Zhang Z."/>
            <person name="Li J."/>
            <person name="Lu G."/>
            <person name="Zhu Y."/>
            <person name="Wang Y."/>
            <person name="Huang Y."/>
            <person name="Liu J."/>
            <person name="Kang H."/>
            <person name="Chen J."/>
            <person name="Wang L."/>
            <person name="Chen A."/>
            <person name="Yu S."/>
            <person name="Gao Z."/>
            <person name="Jin L."/>
            <person name="Gu W."/>
            <person name="Wang Z."/>
            <person name="Zhao L."/>
            <person name="Shi B."/>
            <person name="Wen H."/>
            <person name="Lin R."/>
            <person name="Jones M.K."/>
            <person name="Brejova B."/>
            <person name="Vinar T."/>
            <person name="Zhao G."/>
            <person name="McManus D.P."/>
            <person name="Chen Z."/>
            <person name="Zhou Y."/>
            <person name="Wang S."/>
        </authorList>
    </citation>
    <scope>NUCLEOTIDE SEQUENCE [LARGE SCALE GENOMIC DNA]</scope>
</reference>
<accession>W6UD75</accession>
<evidence type="ECO:0000313" key="1">
    <source>
        <dbReference type="EMBL" id="EUB58766.1"/>
    </source>
</evidence>
<dbReference type="AlphaFoldDB" id="W6UD75"/>
<gene>
    <name evidence="1" type="ORF">EGR_06315</name>
</gene>
<keyword evidence="2" id="KW-1185">Reference proteome</keyword>
<dbReference type="CTD" id="36342030"/>
<comment type="caution">
    <text evidence="1">The sequence shown here is derived from an EMBL/GenBank/DDBJ whole genome shotgun (WGS) entry which is preliminary data.</text>
</comment>
<dbReference type="RefSeq" id="XP_024349962.1">
    <property type="nucleotide sequence ID" value="XM_024495564.1"/>
</dbReference>
<dbReference type="GeneID" id="36342030"/>